<feature type="domain" description="VWFA" evidence="3">
    <location>
        <begin position="282"/>
        <end position="471"/>
    </location>
</feature>
<dbReference type="Pfam" id="PF10138">
    <property type="entry name" value="vWA-TerF-like"/>
    <property type="match status" value="1"/>
</dbReference>
<evidence type="ECO:0000259" key="3">
    <source>
        <dbReference type="PROSITE" id="PS50234"/>
    </source>
</evidence>
<evidence type="ECO:0000313" key="4">
    <source>
        <dbReference type="EMBL" id="OPC79799.1"/>
    </source>
</evidence>
<evidence type="ECO:0000256" key="2">
    <source>
        <dbReference type="SAM" id="MobiDB-lite"/>
    </source>
</evidence>
<dbReference type="Gene3D" id="2.60.60.30">
    <property type="entry name" value="sav2460 like domains"/>
    <property type="match status" value="1"/>
</dbReference>
<dbReference type="PROSITE" id="PS50234">
    <property type="entry name" value="VWFA"/>
    <property type="match status" value="1"/>
</dbReference>
<feature type="region of interest" description="Disordered" evidence="2">
    <location>
        <begin position="1"/>
        <end position="44"/>
    </location>
</feature>
<dbReference type="InterPro" id="IPR002035">
    <property type="entry name" value="VWF_A"/>
</dbReference>
<dbReference type="EMBL" id="MWQN01000001">
    <property type="protein sequence ID" value="OPC79799.1"/>
    <property type="molecule type" value="Genomic_DNA"/>
</dbReference>
<dbReference type="STRING" id="159449.B4N89_01530"/>
<comment type="similarity">
    <text evidence="1">Belongs to the CAPAB/TerDEXZ family.</text>
</comment>
<evidence type="ECO:0000313" key="5">
    <source>
        <dbReference type="Proteomes" id="UP000190037"/>
    </source>
</evidence>
<dbReference type="SUPFAM" id="SSF53300">
    <property type="entry name" value="vWA-like"/>
    <property type="match status" value="1"/>
</dbReference>
<dbReference type="InterPro" id="IPR019303">
    <property type="entry name" value="vWA_TerF_C"/>
</dbReference>
<dbReference type="Pfam" id="PF02342">
    <property type="entry name" value="TerD"/>
    <property type="match status" value="1"/>
</dbReference>
<dbReference type="PANTHER" id="PTHR32097:SF4">
    <property type="entry name" value="GENERAL STRESS PROTEIN 16U"/>
    <property type="match status" value="1"/>
</dbReference>
<dbReference type="Gene3D" id="3.40.50.410">
    <property type="entry name" value="von Willebrand factor, type A domain"/>
    <property type="match status" value="1"/>
</dbReference>
<evidence type="ECO:0000256" key="1">
    <source>
        <dbReference type="ARBA" id="ARBA00008775"/>
    </source>
</evidence>
<protein>
    <recommendedName>
        <fullName evidence="3">VWFA domain-containing protein</fullName>
    </recommendedName>
</protein>
<name>A0A1T3NSK1_9ACTN</name>
<dbReference type="InterPro" id="IPR036465">
    <property type="entry name" value="vWFA_dom_sf"/>
</dbReference>
<reference evidence="4 5" key="1">
    <citation type="submission" date="2017-03" db="EMBL/GenBank/DDBJ databases">
        <title>Draft genome sequence of Streptomyces scabrisporus NF3, endophyte isolated from Amphipterygium adstringens.</title>
        <authorList>
            <person name="Vazquez M."/>
            <person name="Ceapa C.D."/>
            <person name="Rodriguez Luna D."/>
            <person name="Sanchez Esquivel S."/>
        </authorList>
    </citation>
    <scope>NUCLEOTIDE SEQUENCE [LARGE SCALE GENOMIC DNA]</scope>
    <source>
        <strain evidence="4 5">NF3</strain>
    </source>
</reference>
<keyword evidence="5" id="KW-1185">Reference proteome</keyword>
<dbReference type="PANTHER" id="PTHR32097">
    <property type="entry name" value="CAMP-BINDING PROTEIN 1-RELATED"/>
    <property type="match status" value="1"/>
</dbReference>
<gene>
    <name evidence="4" type="ORF">B4N89_01530</name>
</gene>
<dbReference type="InterPro" id="IPR051324">
    <property type="entry name" value="Stress/Tellurium_Resist"/>
</dbReference>
<dbReference type="CDD" id="cd00198">
    <property type="entry name" value="vWFA"/>
    <property type="match status" value="1"/>
</dbReference>
<dbReference type="CDD" id="cd06974">
    <property type="entry name" value="TerD_like"/>
    <property type="match status" value="1"/>
</dbReference>
<dbReference type="InterPro" id="IPR003325">
    <property type="entry name" value="TerD"/>
</dbReference>
<organism evidence="4 5">
    <name type="scientific">Embleya scabrispora</name>
    <dbReference type="NCBI Taxonomy" id="159449"/>
    <lineage>
        <taxon>Bacteria</taxon>
        <taxon>Bacillati</taxon>
        <taxon>Actinomycetota</taxon>
        <taxon>Actinomycetes</taxon>
        <taxon>Kitasatosporales</taxon>
        <taxon>Streptomycetaceae</taxon>
        <taxon>Embleya</taxon>
    </lineage>
</organism>
<dbReference type="AlphaFoldDB" id="A0A1T3NSK1"/>
<dbReference type="Proteomes" id="UP000190037">
    <property type="component" value="Unassembled WGS sequence"/>
</dbReference>
<accession>A0A1T3NSK1</accession>
<sequence>MRDGDPSHGERCQHDRRHGPILADRLSPEAGGTAPVRPYRTRPNRTAARELWHGEGMTKLAKGANVPLSTGNLHATLTWRPGPGVPDVDVSALLLNGERRVGGDADMVFYNQPDHPSGAVGHRGKRPGSDTVALDLDGPPDDLAAVVLAASADGGAFGRVPELRLELTDAATGAPVVSFDIDDATTETAFVFGEVYRRSGGWRFRAVGQGYDSGLAGLATDFGISVAAEESAPSAPVVGPEKQRLISMEKRLARDGHDTLLALTRKAAIGLEKHGLAEHTARVALVLDMSISMDEMYESGRVQALAERVLSLALRFDDDGEVDVFPFAAFARRFGGMDPDNYRGRVATVYAEADVGPWTDYGEAMRAVREYYFGSGDPRSTPLPAAVPPEPPVFVMFVTDGATSEEDAAREHIRSSGYEPVFWQFMAIGEPDEFEFLAELDDLSGRFLDNTAYFTVADLNSLGDDELFERLVGQYPQWLAAARNRGLVR</sequence>
<feature type="compositionally biased region" description="Basic and acidic residues" evidence="2">
    <location>
        <begin position="1"/>
        <end position="13"/>
    </location>
</feature>
<proteinExistence type="inferred from homology"/>
<comment type="caution">
    <text evidence="4">The sequence shown here is derived from an EMBL/GenBank/DDBJ whole genome shotgun (WGS) entry which is preliminary data.</text>
</comment>